<dbReference type="Proteomes" id="UP001148737">
    <property type="component" value="Unassembled WGS sequence"/>
</dbReference>
<proteinExistence type="predicted"/>
<name>A0ACC1QNB3_9HYPO</name>
<sequence length="394" mass="43140">MASTEKKRLSLPTGVVPSKHFQGLLMTSFALPERPRSRRAKYPKVRTGCISCKKRHVKCDEAKPSCNRCLKWSGVCGGYEPPRAKSCPPKSTAASRAAGAKSPCSRPRTVCEPPSPAIPTLDESVVTPSVAGSEPATPPFLQVYQPLDYFSDHNDGYSSGGSSVGTVNAAMPVMSSPGASSVSNVGEIGILDATFWTDTVPRLVRENLAVRYANMAVHILILSKQPELIIQESPDLGTDHYSLALAHYGLALKQMRHSSEIFSSLRIRDVNFNRCLIIFHLLNNHLQYHTIIAFTLAILLLNLQFCVKLLNLIHVFSILLQSVDQRLQDAQDSTLRLGIAAAALILIAGLGLRFDGRQTHELAIQLCLVGENELLVEVIIDRSDVRENGHGELW</sequence>
<evidence type="ECO:0000313" key="1">
    <source>
        <dbReference type="EMBL" id="KAJ3485029.1"/>
    </source>
</evidence>
<comment type="caution">
    <text evidence="1">The sequence shown here is derived from an EMBL/GenBank/DDBJ whole genome shotgun (WGS) entry which is preliminary data.</text>
</comment>
<protein>
    <submittedName>
        <fullName evidence="1">Uncharacterized protein</fullName>
    </submittedName>
</protein>
<organism evidence="1 2">
    <name type="scientific">Lecanicillium saksenae</name>
    <dbReference type="NCBI Taxonomy" id="468837"/>
    <lineage>
        <taxon>Eukaryota</taxon>
        <taxon>Fungi</taxon>
        <taxon>Dikarya</taxon>
        <taxon>Ascomycota</taxon>
        <taxon>Pezizomycotina</taxon>
        <taxon>Sordariomycetes</taxon>
        <taxon>Hypocreomycetidae</taxon>
        <taxon>Hypocreales</taxon>
        <taxon>Cordycipitaceae</taxon>
        <taxon>Lecanicillium</taxon>
    </lineage>
</organism>
<keyword evidence="2" id="KW-1185">Reference proteome</keyword>
<dbReference type="EMBL" id="JANAKD010000984">
    <property type="protein sequence ID" value="KAJ3485029.1"/>
    <property type="molecule type" value="Genomic_DNA"/>
</dbReference>
<evidence type="ECO:0000313" key="2">
    <source>
        <dbReference type="Proteomes" id="UP001148737"/>
    </source>
</evidence>
<gene>
    <name evidence="1" type="ORF">NLG97_g6907</name>
</gene>
<accession>A0ACC1QNB3</accession>
<reference evidence="1" key="1">
    <citation type="submission" date="2022-07" db="EMBL/GenBank/DDBJ databases">
        <title>Genome Sequence of Lecanicillium saksenae.</title>
        <authorList>
            <person name="Buettner E."/>
        </authorList>
    </citation>
    <scope>NUCLEOTIDE SEQUENCE</scope>
    <source>
        <strain evidence="1">VT-O1</strain>
    </source>
</reference>